<protein>
    <submittedName>
        <fullName evidence="2">PF04657 domain protein</fullName>
    </submittedName>
</protein>
<dbReference type="GO" id="GO:0005886">
    <property type="term" value="C:plasma membrane"/>
    <property type="evidence" value="ECO:0007669"/>
    <property type="project" value="TreeGrafter"/>
</dbReference>
<keyword evidence="1" id="KW-0472">Membrane</keyword>
<keyword evidence="1" id="KW-1133">Transmembrane helix</keyword>
<proteinExistence type="predicted"/>
<organism evidence="2 3">
    <name type="scientific">Leptospira fainei serovar Hurstbridge str. BUT 6</name>
    <dbReference type="NCBI Taxonomy" id="1193011"/>
    <lineage>
        <taxon>Bacteria</taxon>
        <taxon>Pseudomonadati</taxon>
        <taxon>Spirochaetota</taxon>
        <taxon>Spirochaetia</taxon>
        <taxon>Leptospirales</taxon>
        <taxon>Leptospiraceae</taxon>
        <taxon>Leptospira</taxon>
    </lineage>
</organism>
<keyword evidence="3" id="KW-1185">Reference proteome</keyword>
<dbReference type="STRING" id="1193011.LEP1GSC058_0166"/>
<dbReference type="AlphaFoldDB" id="S3UXK5"/>
<dbReference type="Pfam" id="PF04657">
    <property type="entry name" value="DMT_YdcZ"/>
    <property type="match status" value="1"/>
</dbReference>
<evidence type="ECO:0000313" key="3">
    <source>
        <dbReference type="Proteomes" id="UP000014540"/>
    </source>
</evidence>
<dbReference type="RefSeq" id="WP_016548826.1">
    <property type="nucleotide sequence ID" value="NZ_AKWZ02000004.1"/>
</dbReference>
<name>S3UXK5_9LEPT</name>
<accession>S3UXK5</accession>
<gene>
    <name evidence="2" type="ORF">LEP1GSC058_0166</name>
</gene>
<sequence>MQDLSYMNLFIPVFFALLSGIAMSMQPGINSMLGKSVQSPWMASTISFFIGTLALFVFVVFLGETKSVSFLSEAINKNPWWIWTGGLLGVPCSNLRSSIRSKIGGD</sequence>
<comment type="caution">
    <text evidence="2">The sequence shown here is derived from an EMBL/GenBank/DDBJ whole genome shotgun (WGS) entry which is preliminary data.</text>
</comment>
<dbReference type="PANTHER" id="PTHR34821:SF2">
    <property type="entry name" value="INNER MEMBRANE PROTEIN YDCZ"/>
    <property type="match status" value="1"/>
</dbReference>
<evidence type="ECO:0000313" key="2">
    <source>
        <dbReference type="EMBL" id="EPG75116.1"/>
    </source>
</evidence>
<dbReference type="Proteomes" id="UP000014540">
    <property type="component" value="Unassembled WGS sequence"/>
</dbReference>
<feature type="transmembrane region" description="Helical" evidence="1">
    <location>
        <begin position="40"/>
        <end position="62"/>
    </location>
</feature>
<reference evidence="2" key="1">
    <citation type="submission" date="2013-04" db="EMBL/GenBank/DDBJ databases">
        <authorList>
            <person name="Harkins D.M."/>
            <person name="Durkin A.S."/>
            <person name="Selengut J.D."/>
            <person name="Sanka R."/>
            <person name="DePew J."/>
            <person name="Purushe J."/>
            <person name="Ahmed A."/>
            <person name="van der Linden H."/>
            <person name="Goris M.G.A."/>
            <person name="Hartskeerl R.A."/>
            <person name="Vinetz J.M."/>
            <person name="Sutton G.G."/>
            <person name="Nelson W.C."/>
            <person name="Fouts D.E."/>
        </authorList>
    </citation>
    <scope>NUCLEOTIDE SEQUENCE [LARGE SCALE GENOMIC DNA]</scope>
    <source>
        <strain evidence="2">BUT 6</strain>
    </source>
</reference>
<keyword evidence="1" id="KW-0812">Transmembrane</keyword>
<dbReference type="EMBL" id="AKWZ02000004">
    <property type="protein sequence ID" value="EPG75116.1"/>
    <property type="molecule type" value="Genomic_DNA"/>
</dbReference>
<dbReference type="PANTHER" id="PTHR34821">
    <property type="entry name" value="INNER MEMBRANE PROTEIN YDCZ"/>
    <property type="match status" value="1"/>
</dbReference>
<dbReference type="InterPro" id="IPR006750">
    <property type="entry name" value="YdcZ"/>
</dbReference>
<evidence type="ECO:0000256" key="1">
    <source>
        <dbReference type="SAM" id="Phobius"/>
    </source>
</evidence>